<dbReference type="Proteomes" id="UP001172778">
    <property type="component" value="Unassembled WGS sequence"/>
</dbReference>
<dbReference type="RefSeq" id="WP_284101740.1">
    <property type="nucleotide sequence ID" value="NZ_JARRAF010000019.1"/>
</dbReference>
<dbReference type="SUPFAM" id="SSF56059">
    <property type="entry name" value="Glutathione synthetase ATP-binding domain-like"/>
    <property type="match status" value="1"/>
</dbReference>
<protein>
    <recommendedName>
        <fullName evidence="3">ATP-grasp domain-containing protein</fullName>
    </recommendedName>
</protein>
<sequence length="314" mass="35070">MSKDNVLPSVIVAANGWGGYLASHLYPGTPVIYVSPGMHWVQVAHQVLRLTGAGPTVLLHIDISLWGEVIDGMDDFIRLIIGSGGSVWNGRIRDTRKSSMHRVCRRNGLPSTQVLDANQLSPQARVMIKTDVNALGRAEFRLEDTVLQKLGLGNIKRSRVAGMTEYPTMTVAEVPAELWQAPELLIERFVERRDGLFFRVFMAGENCILCEGKSQEIVKRINRDASERRDIRITRSMYGHEELPSIISPQQQRAFEQAIRFADAFGLDFGSLDLLIDEDNEIYIVDVNPTPYWGDDPVYTHFATHLGGLAAQPA</sequence>
<evidence type="ECO:0000313" key="2">
    <source>
        <dbReference type="Proteomes" id="UP001172778"/>
    </source>
</evidence>
<gene>
    <name evidence="1" type="ORF">PZA18_15345</name>
</gene>
<evidence type="ECO:0000313" key="1">
    <source>
        <dbReference type="EMBL" id="MDK2125429.1"/>
    </source>
</evidence>
<name>A0ABT7DZK7_9NEIS</name>
<dbReference type="EMBL" id="JARRAF010000019">
    <property type="protein sequence ID" value="MDK2125429.1"/>
    <property type="molecule type" value="Genomic_DNA"/>
</dbReference>
<keyword evidence="2" id="KW-1185">Reference proteome</keyword>
<proteinExistence type="predicted"/>
<comment type="caution">
    <text evidence="1">The sequence shown here is derived from an EMBL/GenBank/DDBJ whole genome shotgun (WGS) entry which is preliminary data.</text>
</comment>
<reference evidence="1" key="1">
    <citation type="submission" date="2023-03" db="EMBL/GenBank/DDBJ databases">
        <title>Chitinimonas shenzhenensis gen. nov., sp. nov., a novel member of family Burkholderiaceae isolated from activated sludge collected in Shen Zhen, China.</title>
        <authorList>
            <person name="Wang X."/>
        </authorList>
    </citation>
    <scope>NUCLEOTIDE SEQUENCE</scope>
    <source>
        <strain evidence="1">DQS-5</strain>
    </source>
</reference>
<accession>A0ABT7DZK7</accession>
<evidence type="ECO:0008006" key="3">
    <source>
        <dbReference type="Google" id="ProtNLM"/>
    </source>
</evidence>
<organism evidence="1 2">
    <name type="scientific">Parachitinimonas caeni</name>
    <dbReference type="NCBI Taxonomy" id="3031301"/>
    <lineage>
        <taxon>Bacteria</taxon>
        <taxon>Pseudomonadati</taxon>
        <taxon>Pseudomonadota</taxon>
        <taxon>Betaproteobacteria</taxon>
        <taxon>Neisseriales</taxon>
        <taxon>Chitinibacteraceae</taxon>
        <taxon>Parachitinimonas</taxon>
    </lineage>
</organism>
<dbReference type="Gene3D" id="3.30.470.20">
    <property type="entry name" value="ATP-grasp fold, B domain"/>
    <property type="match status" value="1"/>
</dbReference>